<organism evidence="6 7">
    <name type="scientific">Cyprinus carpio</name>
    <name type="common">Common carp</name>
    <dbReference type="NCBI Taxonomy" id="7962"/>
    <lineage>
        <taxon>Eukaryota</taxon>
        <taxon>Metazoa</taxon>
        <taxon>Chordata</taxon>
        <taxon>Craniata</taxon>
        <taxon>Vertebrata</taxon>
        <taxon>Euteleostomi</taxon>
        <taxon>Actinopterygii</taxon>
        <taxon>Neopterygii</taxon>
        <taxon>Teleostei</taxon>
        <taxon>Ostariophysi</taxon>
        <taxon>Cypriniformes</taxon>
        <taxon>Cyprinidae</taxon>
        <taxon>Cyprininae</taxon>
        <taxon>Cyprinus</taxon>
    </lineage>
</organism>
<dbReference type="PANTHER" id="PTHR10841:SF20">
    <property type="entry name" value="SYNAPSIN-2"/>
    <property type="match status" value="1"/>
</dbReference>
<evidence type="ECO:0000256" key="1">
    <source>
        <dbReference type="ARBA" id="ARBA00008243"/>
    </source>
</evidence>
<evidence type="ECO:0000259" key="5">
    <source>
        <dbReference type="Pfam" id="PF02750"/>
    </source>
</evidence>
<dbReference type="Gene3D" id="3.30.470.20">
    <property type="entry name" value="ATP-grasp fold, B domain"/>
    <property type="match status" value="1"/>
</dbReference>
<proteinExistence type="inferred from homology"/>
<dbReference type="Proteomes" id="UP000694700">
    <property type="component" value="Unplaced"/>
</dbReference>
<comment type="subcellular location">
    <subcellularLocation>
        <location evidence="4">Synapse</location>
    </subcellularLocation>
</comment>
<reference evidence="6" key="1">
    <citation type="submission" date="2025-08" db="UniProtKB">
        <authorList>
            <consortium name="Ensembl"/>
        </authorList>
    </citation>
    <scope>IDENTIFICATION</scope>
</reference>
<comment type="similarity">
    <text evidence="1">Belongs to the synapsin family.</text>
</comment>
<dbReference type="SUPFAM" id="SSF56059">
    <property type="entry name" value="Glutathione synthetase ATP-binding domain-like"/>
    <property type="match status" value="1"/>
</dbReference>
<sequence length="198" mass="22039">MSLSPLITGQHINGTLPWQVKVDNHSDFQDIASVVAITQTYTTTEPFIDAKYDIRVQKIGSDYKAYMRTSISGNWKSNTGSAMLEQVAMTDKYKLWVDACADVFGGLDICAVKAIHGKDGKDYITEVRDTPIVFNFLLISTHLQVICLALDIKQTNLAKNVEQFIQILPEAASKPSLIRPESLMLCQLTMILPQCVLL</sequence>
<dbReference type="Gene3D" id="3.30.1490.20">
    <property type="entry name" value="ATP-grasp fold, A domain"/>
    <property type="match status" value="1"/>
</dbReference>
<dbReference type="GO" id="GO:0007269">
    <property type="term" value="P:neurotransmitter secretion"/>
    <property type="evidence" value="ECO:0007669"/>
    <property type="project" value="InterPro"/>
</dbReference>
<evidence type="ECO:0000256" key="4">
    <source>
        <dbReference type="ARBA" id="ARBA00034103"/>
    </source>
</evidence>
<evidence type="ECO:0000313" key="7">
    <source>
        <dbReference type="Proteomes" id="UP000694700"/>
    </source>
</evidence>
<dbReference type="FunFam" id="3.30.470.20:FF:000151">
    <property type="entry name" value="Synapsin-2"/>
    <property type="match status" value="1"/>
</dbReference>
<dbReference type="PRINTS" id="PR01368">
    <property type="entry name" value="SYNAPSIN"/>
</dbReference>
<dbReference type="AlphaFoldDB" id="A0A8C1XY64"/>
<evidence type="ECO:0000256" key="2">
    <source>
        <dbReference type="ARBA" id="ARBA00022553"/>
    </source>
</evidence>
<keyword evidence="2" id="KW-0597">Phosphoprotein</keyword>
<evidence type="ECO:0000313" key="6">
    <source>
        <dbReference type="Ensembl" id="ENSCCRP00015086661.1"/>
    </source>
</evidence>
<dbReference type="GO" id="GO:0005524">
    <property type="term" value="F:ATP binding"/>
    <property type="evidence" value="ECO:0007669"/>
    <property type="project" value="InterPro"/>
</dbReference>
<protein>
    <recommendedName>
        <fullName evidence="5">Synapsin ATP-binding domain-containing protein</fullName>
    </recommendedName>
</protein>
<dbReference type="Pfam" id="PF02750">
    <property type="entry name" value="Synapsin_C"/>
    <property type="match status" value="1"/>
</dbReference>
<dbReference type="Ensembl" id="ENSCCRT00015089463.1">
    <property type="protein sequence ID" value="ENSCCRP00015086661.1"/>
    <property type="gene ID" value="ENSCCRG00015034967.1"/>
</dbReference>
<keyword evidence="3" id="KW-0770">Synapse</keyword>
<dbReference type="PANTHER" id="PTHR10841">
    <property type="entry name" value="SYNAPSIN"/>
    <property type="match status" value="1"/>
</dbReference>
<dbReference type="GO" id="GO:0030672">
    <property type="term" value="C:synaptic vesicle membrane"/>
    <property type="evidence" value="ECO:0007669"/>
    <property type="project" value="TreeGrafter"/>
</dbReference>
<accession>A0A8C1XY64</accession>
<dbReference type="InterPro" id="IPR001359">
    <property type="entry name" value="Synapsin"/>
</dbReference>
<dbReference type="InterPro" id="IPR020898">
    <property type="entry name" value="Synapsin_ATP-bd_dom"/>
</dbReference>
<evidence type="ECO:0000256" key="3">
    <source>
        <dbReference type="ARBA" id="ARBA00023018"/>
    </source>
</evidence>
<dbReference type="InterPro" id="IPR013815">
    <property type="entry name" value="ATP_grasp_subdomain_1"/>
</dbReference>
<feature type="domain" description="Synapsin ATP-binding" evidence="5">
    <location>
        <begin position="19"/>
        <end position="132"/>
    </location>
</feature>
<name>A0A8C1XY64_CYPCA</name>